<sequence>LTIFNFLFYLQLLDEMATFMFFVFTGYKFCLASGILDVHKTQTGLVPIWLQSCSKVEQFSACVIGGYLDAYYKTVLHK</sequence>
<reference evidence="2" key="1">
    <citation type="journal article" date="2017" name="PLoS ONE">
        <title>The Agassiz's desert tortoise genome provides a resource for the conservation of a threatened species.</title>
        <authorList>
            <person name="Tollis M."/>
            <person name="DeNardo D.F."/>
            <person name="Cornelius J.A."/>
            <person name="Dolby G.A."/>
            <person name="Edwards T."/>
            <person name="Henen B.T."/>
            <person name="Karl A.E."/>
            <person name="Murphy R.W."/>
            <person name="Kusumi K."/>
        </authorList>
    </citation>
    <scope>NUCLEOTIDE SEQUENCE [LARGE SCALE GENOMIC DNA]</scope>
</reference>
<dbReference type="AlphaFoldDB" id="A0A452H0V7"/>
<organism evidence="1 2">
    <name type="scientific">Gopherus agassizii</name>
    <name type="common">Agassiz's desert tortoise</name>
    <dbReference type="NCBI Taxonomy" id="38772"/>
    <lineage>
        <taxon>Eukaryota</taxon>
        <taxon>Metazoa</taxon>
        <taxon>Chordata</taxon>
        <taxon>Craniata</taxon>
        <taxon>Vertebrata</taxon>
        <taxon>Euteleostomi</taxon>
        <taxon>Archelosauria</taxon>
        <taxon>Testudinata</taxon>
        <taxon>Testudines</taxon>
        <taxon>Cryptodira</taxon>
        <taxon>Durocryptodira</taxon>
        <taxon>Testudinoidea</taxon>
        <taxon>Testudinidae</taxon>
        <taxon>Gopherus</taxon>
    </lineage>
</organism>
<dbReference type="Ensembl" id="ENSGAGT00000009451.1">
    <property type="protein sequence ID" value="ENSGAGP00000008210.1"/>
    <property type="gene ID" value="ENSGAGG00000006514.1"/>
</dbReference>
<proteinExistence type="predicted"/>
<keyword evidence="2" id="KW-1185">Reference proteome</keyword>
<evidence type="ECO:0000313" key="1">
    <source>
        <dbReference type="Ensembl" id="ENSGAGP00000008210.1"/>
    </source>
</evidence>
<accession>A0A452H0V7</accession>
<evidence type="ECO:0000313" key="2">
    <source>
        <dbReference type="Proteomes" id="UP000291020"/>
    </source>
</evidence>
<dbReference type="Proteomes" id="UP000291020">
    <property type="component" value="Unassembled WGS sequence"/>
</dbReference>
<reference evidence="1" key="3">
    <citation type="submission" date="2025-09" db="UniProtKB">
        <authorList>
            <consortium name="Ensembl"/>
        </authorList>
    </citation>
    <scope>IDENTIFICATION</scope>
</reference>
<protein>
    <submittedName>
        <fullName evidence="1">Uncharacterized protein</fullName>
    </submittedName>
</protein>
<name>A0A452H0V7_9SAUR</name>
<reference evidence="1" key="2">
    <citation type="submission" date="2025-08" db="UniProtKB">
        <authorList>
            <consortium name="Ensembl"/>
        </authorList>
    </citation>
    <scope>IDENTIFICATION</scope>
</reference>